<dbReference type="SUPFAM" id="SSF161084">
    <property type="entry name" value="MAPEG domain-like"/>
    <property type="match status" value="1"/>
</dbReference>
<dbReference type="Pfam" id="PF01124">
    <property type="entry name" value="MAPEG"/>
    <property type="match status" value="1"/>
</dbReference>
<accession>B0DM90</accession>
<keyword evidence="6" id="KW-1185">Reference proteome</keyword>
<evidence type="ECO:0000256" key="3">
    <source>
        <dbReference type="ARBA" id="ARBA00022989"/>
    </source>
</evidence>
<protein>
    <submittedName>
        <fullName evidence="5">Predicted protein</fullName>
    </submittedName>
</protein>
<organism evidence="6">
    <name type="scientific">Laccaria bicolor (strain S238N-H82 / ATCC MYA-4686)</name>
    <name type="common">Bicoloured deceiver</name>
    <name type="synonym">Laccaria laccata var. bicolor</name>
    <dbReference type="NCBI Taxonomy" id="486041"/>
    <lineage>
        <taxon>Eukaryota</taxon>
        <taxon>Fungi</taxon>
        <taxon>Dikarya</taxon>
        <taxon>Basidiomycota</taxon>
        <taxon>Agaricomycotina</taxon>
        <taxon>Agaricomycetes</taxon>
        <taxon>Agaricomycetidae</taxon>
        <taxon>Agaricales</taxon>
        <taxon>Agaricineae</taxon>
        <taxon>Hydnangiaceae</taxon>
        <taxon>Laccaria</taxon>
    </lineage>
</organism>
<dbReference type="RefSeq" id="XP_001885046.1">
    <property type="nucleotide sequence ID" value="XM_001885011.1"/>
</dbReference>
<evidence type="ECO:0000256" key="2">
    <source>
        <dbReference type="ARBA" id="ARBA00022692"/>
    </source>
</evidence>
<evidence type="ECO:0000256" key="1">
    <source>
        <dbReference type="ARBA" id="ARBA00004370"/>
    </source>
</evidence>
<dbReference type="InParanoid" id="B0DM90"/>
<dbReference type="GeneID" id="6080741"/>
<keyword evidence="3" id="KW-1133">Transmembrane helix</keyword>
<dbReference type="KEGG" id="lbc:LACBIDRAFT_304752"/>
<reference evidence="5 6" key="1">
    <citation type="journal article" date="2008" name="Nature">
        <title>The genome of Laccaria bicolor provides insights into mycorrhizal symbiosis.</title>
        <authorList>
            <person name="Martin F."/>
            <person name="Aerts A."/>
            <person name="Ahren D."/>
            <person name="Brun A."/>
            <person name="Danchin E.G.J."/>
            <person name="Duchaussoy F."/>
            <person name="Gibon J."/>
            <person name="Kohler A."/>
            <person name="Lindquist E."/>
            <person name="Pereda V."/>
            <person name="Salamov A."/>
            <person name="Shapiro H.J."/>
            <person name="Wuyts J."/>
            <person name="Blaudez D."/>
            <person name="Buee M."/>
            <person name="Brokstein P."/>
            <person name="Canbaeck B."/>
            <person name="Cohen D."/>
            <person name="Courty P.E."/>
            <person name="Coutinho P.M."/>
            <person name="Delaruelle C."/>
            <person name="Detter J.C."/>
            <person name="Deveau A."/>
            <person name="DiFazio S."/>
            <person name="Duplessis S."/>
            <person name="Fraissinet-Tachet L."/>
            <person name="Lucic E."/>
            <person name="Frey-Klett P."/>
            <person name="Fourrey C."/>
            <person name="Feussner I."/>
            <person name="Gay G."/>
            <person name="Grimwood J."/>
            <person name="Hoegger P.J."/>
            <person name="Jain P."/>
            <person name="Kilaru S."/>
            <person name="Labbe J."/>
            <person name="Lin Y.C."/>
            <person name="Legue V."/>
            <person name="Le Tacon F."/>
            <person name="Marmeisse R."/>
            <person name="Melayah D."/>
            <person name="Montanini B."/>
            <person name="Muratet M."/>
            <person name="Nehls U."/>
            <person name="Niculita-Hirzel H."/>
            <person name="Oudot-Le Secq M.P."/>
            <person name="Peter M."/>
            <person name="Quesneville H."/>
            <person name="Rajashekar B."/>
            <person name="Reich M."/>
            <person name="Rouhier N."/>
            <person name="Schmutz J."/>
            <person name="Yin T."/>
            <person name="Chalot M."/>
            <person name="Henrissat B."/>
            <person name="Kuees U."/>
            <person name="Lucas S."/>
            <person name="Van de Peer Y."/>
            <person name="Podila G.K."/>
            <person name="Polle A."/>
            <person name="Pukkila P.J."/>
            <person name="Richardson P.M."/>
            <person name="Rouze P."/>
            <person name="Sanders I.R."/>
            <person name="Stajich J.E."/>
            <person name="Tunlid A."/>
            <person name="Tuskan G."/>
            <person name="Grigoriev I.V."/>
        </authorList>
    </citation>
    <scope>NUCLEOTIDE SEQUENCE [LARGE SCALE GENOMIC DNA]</scope>
    <source>
        <strain evidence="6">S238N-H82 / ATCC MYA-4686</strain>
    </source>
</reference>
<proteinExistence type="predicted"/>
<evidence type="ECO:0000313" key="5">
    <source>
        <dbReference type="EMBL" id="EDR04155.1"/>
    </source>
</evidence>
<dbReference type="EMBL" id="DS547119">
    <property type="protein sequence ID" value="EDR04155.1"/>
    <property type="molecule type" value="Genomic_DNA"/>
</dbReference>
<dbReference type="Gene3D" id="1.20.120.550">
    <property type="entry name" value="Membrane associated eicosanoid/glutathione metabolism-like domain"/>
    <property type="match status" value="1"/>
</dbReference>
<dbReference type="PANTHER" id="PTHR35371:SF1">
    <property type="entry name" value="BLR7753 PROTEIN"/>
    <property type="match status" value="1"/>
</dbReference>
<keyword evidence="2" id="KW-0812">Transmembrane</keyword>
<gene>
    <name evidence="5" type="ORF">LACBIDRAFT_304752</name>
</gene>
<dbReference type="InterPro" id="IPR001129">
    <property type="entry name" value="Membr-assoc_MAPEG"/>
</dbReference>
<name>B0DM90_LACBS</name>
<dbReference type="AlphaFoldDB" id="B0DM90"/>
<evidence type="ECO:0000256" key="4">
    <source>
        <dbReference type="ARBA" id="ARBA00023136"/>
    </source>
</evidence>
<dbReference type="OrthoDB" id="2122304at2759"/>
<evidence type="ECO:0000313" key="6">
    <source>
        <dbReference type="Proteomes" id="UP000001194"/>
    </source>
</evidence>
<dbReference type="HOGENOM" id="CLU_110778_0_1_1"/>
<dbReference type="PANTHER" id="PTHR35371">
    <property type="entry name" value="INNER MEMBRANE PROTEIN"/>
    <property type="match status" value="1"/>
</dbReference>
<dbReference type="Proteomes" id="UP000001194">
    <property type="component" value="Unassembled WGS sequence"/>
</dbReference>
<comment type="subcellular location">
    <subcellularLocation>
        <location evidence="1">Membrane</location>
    </subcellularLocation>
</comment>
<dbReference type="GO" id="GO:0016020">
    <property type="term" value="C:membrane"/>
    <property type="evidence" value="ECO:0007669"/>
    <property type="project" value="UniProtKB-SubCell"/>
</dbReference>
<dbReference type="InterPro" id="IPR023352">
    <property type="entry name" value="MAPEG-like_dom_sf"/>
</dbReference>
<keyword evidence="4" id="KW-0472">Membrane</keyword>
<sequence length="141" mass="15679">MWLLAYIPGFAKSLTIGRHFAFNNVAPRQNMDRLARKDIKPELLAKLKRMEGAHANGLENFPVWAAAVVVANLAGVDPRTLNVASGLYIFLRAIYNYIYITQKSEGQAGIRSLVWTFSTAIPLFLMIKGAMLVQERGNSVV</sequence>